<dbReference type="Gene3D" id="3.30.420.10">
    <property type="entry name" value="Ribonuclease H-like superfamily/Ribonuclease H"/>
    <property type="match status" value="2"/>
</dbReference>
<evidence type="ECO:0000259" key="1">
    <source>
        <dbReference type="PROSITE" id="PS50879"/>
    </source>
</evidence>
<dbReference type="PANTHER" id="PTHR48475:SF2">
    <property type="entry name" value="RIBONUCLEASE H"/>
    <property type="match status" value="1"/>
</dbReference>
<dbReference type="Pfam" id="PF13456">
    <property type="entry name" value="RVT_3"/>
    <property type="match status" value="1"/>
</dbReference>
<dbReference type="PROSITE" id="PS50879">
    <property type="entry name" value="RNASE_H_1"/>
    <property type="match status" value="1"/>
</dbReference>
<dbReference type="InterPro" id="IPR012337">
    <property type="entry name" value="RNaseH-like_sf"/>
</dbReference>
<gene>
    <name evidence="3" type="ORF">LWI29_020599</name>
</gene>
<dbReference type="InterPro" id="IPR036397">
    <property type="entry name" value="RNaseH_sf"/>
</dbReference>
<keyword evidence="4" id="KW-1185">Reference proteome</keyword>
<accession>A0AA39SMP3</accession>
<reference evidence="3" key="1">
    <citation type="journal article" date="2022" name="Plant J.">
        <title>Strategies of tolerance reflected in two North American maple genomes.</title>
        <authorList>
            <person name="McEvoy S.L."/>
            <person name="Sezen U.U."/>
            <person name="Trouern-Trend A."/>
            <person name="McMahon S.M."/>
            <person name="Schaberg P.G."/>
            <person name="Yang J."/>
            <person name="Wegrzyn J.L."/>
            <person name="Swenson N.G."/>
        </authorList>
    </citation>
    <scope>NUCLEOTIDE SEQUENCE</scope>
    <source>
        <strain evidence="3">NS2018</strain>
    </source>
</reference>
<feature type="domain" description="Integrase catalytic" evidence="2">
    <location>
        <begin position="194"/>
        <end position="375"/>
    </location>
</feature>
<dbReference type="PROSITE" id="PS50994">
    <property type="entry name" value="INTEGRASE"/>
    <property type="match status" value="1"/>
</dbReference>
<evidence type="ECO:0000259" key="2">
    <source>
        <dbReference type="PROSITE" id="PS50994"/>
    </source>
</evidence>
<dbReference type="GO" id="GO:0003676">
    <property type="term" value="F:nucleic acid binding"/>
    <property type="evidence" value="ECO:0007669"/>
    <property type="project" value="InterPro"/>
</dbReference>
<organism evidence="3 4">
    <name type="scientific">Acer saccharum</name>
    <name type="common">Sugar maple</name>
    <dbReference type="NCBI Taxonomy" id="4024"/>
    <lineage>
        <taxon>Eukaryota</taxon>
        <taxon>Viridiplantae</taxon>
        <taxon>Streptophyta</taxon>
        <taxon>Embryophyta</taxon>
        <taxon>Tracheophyta</taxon>
        <taxon>Spermatophyta</taxon>
        <taxon>Magnoliopsida</taxon>
        <taxon>eudicotyledons</taxon>
        <taxon>Gunneridae</taxon>
        <taxon>Pentapetalae</taxon>
        <taxon>rosids</taxon>
        <taxon>malvids</taxon>
        <taxon>Sapindales</taxon>
        <taxon>Sapindaceae</taxon>
        <taxon>Hippocastanoideae</taxon>
        <taxon>Acereae</taxon>
        <taxon>Acer</taxon>
    </lineage>
</organism>
<dbReference type="GO" id="GO:0004523">
    <property type="term" value="F:RNA-DNA hybrid ribonuclease activity"/>
    <property type="evidence" value="ECO:0007669"/>
    <property type="project" value="InterPro"/>
</dbReference>
<name>A0AA39SMP3_ACESA</name>
<evidence type="ECO:0000313" key="3">
    <source>
        <dbReference type="EMBL" id="KAK0593633.1"/>
    </source>
</evidence>
<dbReference type="InterPro" id="IPR001584">
    <property type="entry name" value="Integrase_cat-core"/>
</dbReference>
<sequence>MKSQVLTDFVVDFTPSENVQAEQELVALANETTVGKWTLSVDGSSNIKGSGLGIVLTSPTGDIMEKSIHCSFRATNNEAEYEALIAGLDLAKSLNVRSIKVLSDSQLVVRQINGTYEARDRRMLAYLNKVKQLQSTFDEFSIEQIPRTENTRADALANLGSTTTNNSKSIPIVHLMSPCIQESEILAPVDNGRSWIEPIFNYLQADILPDDRVEAREVKVKSAKFYILYGKLPAAPGGVVYMLVLTDYFTKWVEVGAYQQIRDIEVRNFVWKHIICRFGVPKEIVTDNGSQFISYDFKNFCDKYAIKLSFSTPRYPQANGQAESTNKTIVNTLKKRLEAEKSEWAEKLPEILWSYRTTPRRSTGETPFSLVYGSEAVIPTETRLSTARSENPDDEQNNLELSFELDHLDEKRDRAALRIQSYQQQVARHYNKKVRTRVFKLHDWVLRRVFQNMKEECAEKLGPTWEGPYQITDVVGRGAYKLRGLDGRELHNSWNALHLKQYHF</sequence>
<dbReference type="AlphaFoldDB" id="A0AA39SMP3"/>
<protein>
    <submittedName>
        <fullName evidence="3">Uncharacterized protein</fullName>
    </submittedName>
</protein>
<dbReference type="CDD" id="cd09279">
    <property type="entry name" value="RNase_HI_like"/>
    <property type="match status" value="1"/>
</dbReference>
<comment type="caution">
    <text evidence="3">The sequence shown here is derived from an EMBL/GenBank/DDBJ whole genome shotgun (WGS) entry which is preliminary data.</text>
</comment>
<reference evidence="3" key="2">
    <citation type="submission" date="2023-06" db="EMBL/GenBank/DDBJ databases">
        <authorList>
            <person name="Swenson N.G."/>
            <person name="Wegrzyn J.L."/>
            <person name="Mcevoy S.L."/>
        </authorList>
    </citation>
    <scope>NUCLEOTIDE SEQUENCE</scope>
    <source>
        <strain evidence="3">NS2018</strain>
        <tissue evidence="3">Leaf</tissue>
    </source>
</reference>
<dbReference type="InterPro" id="IPR002156">
    <property type="entry name" value="RNaseH_domain"/>
</dbReference>
<feature type="domain" description="RNase H type-1" evidence="1">
    <location>
        <begin position="33"/>
        <end position="162"/>
    </location>
</feature>
<dbReference type="Proteomes" id="UP001168877">
    <property type="component" value="Unassembled WGS sequence"/>
</dbReference>
<dbReference type="PANTHER" id="PTHR48475">
    <property type="entry name" value="RIBONUCLEASE H"/>
    <property type="match status" value="1"/>
</dbReference>
<dbReference type="EMBL" id="JAUESC010000373">
    <property type="protein sequence ID" value="KAK0593633.1"/>
    <property type="molecule type" value="Genomic_DNA"/>
</dbReference>
<dbReference type="GO" id="GO:0015074">
    <property type="term" value="P:DNA integration"/>
    <property type="evidence" value="ECO:0007669"/>
    <property type="project" value="InterPro"/>
</dbReference>
<dbReference type="Pfam" id="PF00665">
    <property type="entry name" value="rve"/>
    <property type="match status" value="1"/>
</dbReference>
<proteinExistence type="predicted"/>
<evidence type="ECO:0000313" key="4">
    <source>
        <dbReference type="Proteomes" id="UP001168877"/>
    </source>
</evidence>
<dbReference type="SUPFAM" id="SSF53098">
    <property type="entry name" value="Ribonuclease H-like"/>
    <property type="match status" value="2"/>
</dbReference>